<dbReference type="AlphaFoldDB" id="A0A3D4V6T5"/>
<organism evidence="2 3">
    <name type="scientific">Gemmatimonas aurantiaca</name>
    <dbReference type="NCBI Taxonomy" id="173480"/>
    <lineage>
        <taxon>Bacteria</taxon>
        <taxon>Pseudomonadati</taxon>
        <taxon>Gemmatimonadota</taxon>
        <taxon>Gemmatimonadia</taxon>
        <taxon>Gemmatimonadales</taxon>
        <taxon>Gemmatimonadaceae</taxon>
        <taxon>Gemmatimonas</taxon>
    </lineage>
</organism>
<protein>
    <submittedName>
        <fullName evidence="2">Uncharacterized protein</fullName>
    </submittedName>
</protein>
<dbReference type="EMBL" id="DPIY01000006">
    <property type="protein sequence ID" value="HCT56853.1"/>
    <property type="molecule type" value="Genomic_DNA"/>
</dbReference>
<accession>A0A3D4V6T5</accession>
<dbReference type="PROSITE" id="PS51257">
    <property type="entry name" value="PROKAR_LIPOPROTEIN"/>
    <property type="match status" value="1"/>
</dbReference>
<proteinExistence type="predicted"/>
<keyword evidence="1" id="KW-0732">Signal</keyword>
<evidence type="ECO:0000313" key="3">
    <source>
        <dbReference type="Proteomes" id="UP000264071"/>
    </source>
</evidence>
<gene>
    <name evidence="2" type="ORF">DGD08_06525</name>
</gene>
<comment type="caution">
    <text evidence="2">The sequence shown here is derived from an EMBL/GenBank/DDBJ whole genome shotgun (WGS) entry which is preliminary data.</text>
</comment>
<name>A0A3D4V6T5_9BACT</name>
<reference evidence="2 3" key="1">
    <citation type="journal article" date="2018" name="Nat. Biotechnol.">
        <title>A standardized bacterial taxonomy based on genome phylogeny substantially revises the tree of life.</title>
        <authorList>
            <person name="Parks D.H."/>
            <person name="Chuvochina M."/>
            <person name="Waite D.W."/>
            <person name="Rinke C."/>
            <person name="Skarshewski A."/>
            <person name="Chaumeil P.A."/>
            <person name="Hugenholtz P."/>
        </authorList>
    </citation>
    <scope>NUCLEOTIDE SEQUENCE [LARGE SCALE GENOMIC DNA]</scope>
    <source>
        <strain evidence="2">UBA8844</strain>
    </source>
</reference>
<sequence>MPRSFGGPLASRAVRALLLFSWVLSSACGGGGGGDGTPVIPTTPTPTGGFILSVLAPVTITAGQSGTATVVITRTNGFTGEVSVAAPSAPTGITATVTGSPTTLSGVSVTVAVASTVAAGSYAVPLRATATGIAEQSASIAVTVNAAQPVAFSLSVDPVEFELPAGNGWTANGIVSIVRNAGFTGAVNVSVTGLSGASGAVVAASPSAIAATETASNLMALTLEGAAPGVYTGTVRATATGFGEQTATVRVRVSAPSTGTVRWTFCNASRVPRFFAVRDGSGAWRHIVPAGPAAATTGNPTTFSFSLAQSTAGIAMVSLGEKTSASPLIQGFRWDVYYLTAQEVAEQAAAECVRWPDVTTRTATATVSGYQSFDAMVASASRYALVNTGTTGTASTTLTANNLKAGSFDLFVTRSSFTGGGTSPIVPQGVILRRALDPANGAVLSALNYGTEGFAPAVGTVTFGNTNGESFFTAQTFMTSNALNGLFSAVASYTQIARPWYGVPASRLQAGDLHQIVATTSTSAARRAVIAFADQVSTRTLDFGPALPTPSVAAGATATPWLIRATGTLPTEYHARASLYLRETIADPRAVMITASRGYLGGSGTYEVSIPDLSAATGFTFFWNVRRGTPVRWTVTGGEGDAGSVDETFCMLIGICPVKPVSGMVYKSAQATGSVVVP</sequence>
<evidence type="ECO:0000313" key="2">
    <source>
        <dbReference type="EMBL" id="HCT56853.1"/>
    </source>
</evidence>
<feature type="chain" id="PRO_5017715348" evidence="1">
    <location>
        <begin position="28"/>
        <end position="678"/>
    </location>
</feature>
<feature type="signal peptide" evidence="1">
    <location>
        <begin position="1"/>
        <end position="27"/>
    </location>
</feature>
<evidence type="ECO:0000256" key="1">
    <source>
        <dbReference type="SAM" id="SignalP"/>
    </source>
</evidence>
<dbReference type="Proteomes" id="UP000264071">
    <property type="component" value="Unassembled WGS sequence"/>
</dbReference>